<proteinExistence type="predicted"/>
<evidence type="ECO:0000313" key="2">
    <source>
        <dbReference type="Proteomes" id="UP000479710"/>
    </source>
</evidence>
<accession>A0A6G1E0H4</accession>
<keyword evidence="2" id="KW-1185">Reference proteome</keyword>
<comment type="caution">
    <text evidence="1">The sequence shown here is derived from an EMBL/GenBank/DDBJ whole genome shotgun (WGS) entry which is preliminary data.</text>
</comment>
<gene>
    <name evidence="1" type="ORF">E2562_023100</name>
</gene>
<dbReference type="AlphaFoldDB" id="A0A6G1E0H4"/>
<evidence type="ECO:0000313" key="1">
    <source>
        <dbReference type="EMBL" id="KAF0918161.1"/>
    </source>
</evidence>
<reference evidence="1 2" key="1">
    <citation type="submission" date="2019-11" db="EMBL/GenBank/DDBJ databases">
        <title>Whole genome sequence of Oryza granulata.</title>
        <authorList>
            <person name="Li W."/>
        </authorList>
    </citation>
    <scope>NUCLEOTIDE SEQUENCE [LARGE SCALE GENOMIC DNA]</scope>
    <source>
        <strain evidence="2">cv. Menghai</strain>
        <tissue evidence="1">Leaf</tissue>
    </source>
</reference>
<dbReference type="EMBL" id="SPHZ02000005">
    <property type="protein sequence ID" value="KAF0918161.1"/>
    <property type="molecule type" value="Genomic_DNA"/>
</dbReference>
<organism evidence="1 2">
    <name type="scientific">Oryza meyeriana var. granulata</name>
    <dbReference type="NCBI Taxonomy" id="110450"/>
    <lineage>
        <taxon>Eukaryota</taxon>
        <taxon>Viridiplantae</taxon>
        <taxon>Streptophyta</taxon>
        <taxon>Embryophyta</taxon>
        <taxon>Tracheophyta</taxon>
        <taxon>Spermatophyta</taxon>
        <taxon>Magnoliopsida</taxon>
        <taxon>Liliopsida</taxon>
        <taxon>Poales</taxon>
        <taxon>Poaceae</taxon>
        <taxon>BOP clade</taxon>
        <taxon>Oryzoideae</taxon>
        <taxon>Oryzeae</taxon>
        <taxon>Oryzinae</taxon>
        <taxon>Oryza</taxon>
        <taxon>Oryza meyeriana</taxon>
    </lineage>
</organism>
<name>A0A6G1E0H4_9ORYZ</name>
<sequence>MAMFDTTEARRSKAYEEMDTSSIKATTSVFKAASSPPPTTSPALTPTKCSMECPNNGNTCTTASLSLIIDVPNPAATICFTESSNHVVGAVNSTPTKCSMNCTSPDVILELTVMVIGKDATGITYIDTPNHLKVTQAKCTTIGLGVKDHAGVVFLTMIGVSEGVPAFIEPVADFAPRPIVDIKPDTSMPTWCSVTCHEQGNTVLIPTSNQNQ</sequence>
<protein>
    <submittedName>
        <fullName evidence="1">Uncharacterized protein</fullName>
    </submittedName>
</protein>
<dbReference type="Proteomes" id="UP000479710">
    <property type="component" value="Unassembled WGS sequence"/>
</dbReference>